<feature type="transmembrane region" description="Helical" evidence="6">
    <location>
        <begin position="90"/>
        <end position="111"/>
    </location>
</feature>
<evidence type="ECO:0000313" key="8">
    <source>
        <dbReference type="EMBL" id="ASE34804.1"/>
    </source>
</evidence>
<name>A0AAI8DJ88_MAMSC</name>
<dbReference type="PROSITE" id="PS50850">
    <property type="entry name" value="MFS"/>
    <property type="match status" value="1"/>
</dbReference>
<protein>
    <submittedName>
        <fullName evidence="8">MFS transporter</fullName>
    </submittedName>
</protein>
<dbReference type="AlphaFoldDB" id="A0AAI8DJ88"/>
<dbReference type="GO" id="GO:0022857">
    <property type="term" value="F:transmembrane transporter activity"/>
    <property type="evidence" value="ECO:0007669"/>
    <property type="project" value="InterPro"/>
</dbReference>
<keyword evidence="5 6" id="KW-0472">Membrane</keyword>
<dbReference type="RefSeq" id="WP_088592484.1">
    <property type="nucleotide sequence ID" value="NZ_CP022046.2"/>
</dbReference>
<feature type="transmembrane region" description="Helical" evidence="6">
    <location>
        <begin position="189"/>
        <end position="207"/>
    </location>
</feature>
<dbReference type="Pfam" id="PF07690">
    <property type="entry name" value="MFS_1"/>
    <property type="match status" value="1"/>
</dbReference>
<organism evidence="8 9">
    <name type="scientific">Mammaliicoccus sciuri</name>
    <name type="common">Staphylococcus sciuri</name>
    <dbReference type="NCBI Taxonomy" id="1296"/>
    <lineage>
        <taxon>Bacteria</taxon>
        <taxon>Bacillati</taxon>
        <taxon>Bacillota</taxon>
        <taxon>Bacilli</taxon>
        <taxon>Bacillales</taxon>
        <taxon>Staphylococcaceae</taxon>
        <taxon>Mammaliicoccus</taxon>
    </lineage>
</organism>
<keyword evidence="3 6" id="KW-0812">Transmembrane</keyword>
<gene>
    <name evidence="8" type="ORF">CEP64_09430</name>
</gene>
<accession>A0AAI8DJ88</accession>
<feature type="transmembrane region" description="Helical" evidence="6">
    <location>
        <begin position="237"/>
        <end position="257"/>
    </location>
</feature>
<keyword evidence="2" id="KW-0813">Transport</keyword>
<dbReference type="PANTHER" id="PTHR23534:SF1">
    <property type="entry name" value="MAJOR FACILITATOR SUPERFAMILY PROTEIN"/>
    <property type="match status" value="1"/>
</dbReference>
<evidence type="ECO:0000256" key="2">
    <source>
        <dbReference type="ARBA" id="ARBA00022448"/>
    </source>
</evidence>
<feature type="domain" description="Major facilitator superfamily (MFS) profile" evidence="7">
    <location>
        <begin position="25"/>
        <end position="414"/>
    </location>
</feature>
<comment type="subcellular location">
    <subcellularLocation>
        <location evidence="1">Cell membrane</location>
        <topology evidence="1">Multi-pass membrane protein</topology>
    </subcellularLocation>
</comment>
<dbReference type="InterPro" id="IPR020846">
    <property type="entry name" value="MFS_dom"/>
</dbReference>
<dbReference type="SUPFAM" id="SSF103473">
    <property type="entry name" value="MFS general substrate transporter"/>
    <property type="match status" value="1"/>
</dbReference>
<evidence type="ECO:0000256" key="1">
    <source>
        <dbReference type="ARBA" id="ARBA00004651"/>
    </source>
</evidence>
<evidence type="ECO:0000256" key="6">
    <source>
        <dbReference type="SAM" id="Phobius"/>
    </source>
</evidence>
<feature type="transmembrane region" description="Helical" evidence="6">
    <location>
        <begin position="390"/>
        <end position="410"/>
    </location>
</feature>
<sequence length="414" mass="43646">MNKHNKYIEILSTNLDERQKYYKKILFIVSLSQIFGGAGLAAGLTVGALIAKDIIGTDAYTGIPTALFTFGSAGAAYLVGLLSQKYGRRIGLSFGFTLGGLGAIGVIISAITENIWLLFISLLIYGSGSASNLQARYAGTDLAQPKQRGKAISTTMVMTTFGAVLGPNLAETTGNFAKLINLPPLSGPFILAAAAYIIAGTILFIMLRPDPYLVSKYIRNNKKNDLTSPLNNNQKGIIIGAFVMILTQMIMIAIMTMTPIHMQHNGHSLSSIGMVIGIHIGSMYLPSLITGTLVDKIGLTKMSIASAITLLASGILAALAPEHSIIALSIALSLLGIGWNFGLISGTTQIVNSTTPNNRAKIQGKIDIFIALSGATGGAISGMIVANSSYAFLSIWGGILSLILIPIVILQKQK</sequence>
<dbReference type="PANTHER" id="PTHR23534">
    <property type="entry name" value="MFS PERMEASE"/>
    <property type="match status" value="1"/>
</dbReference>
<keyword evidence="4 6" id="KW-1133">Transmembrane helix</keyword>
<evidence type="ECO:0000256" key="5">
    <source>
        <dbReference type="ARBA" id="ARBA00023136"/>
    </source>
</evidence>
<dbReference type="KEGG" id="sscu:CEP64_09430"/>
<evidence type="ECO:0000256" key="4">
    <source>
        <dbReference type="ARBA" id="ARBA00022989"/>
    </source>
</evidence>
<dbReference type="Proteomes" id="UP000197058">
    <property type="component" value="Chromosome"/>
</dbReference>
<dbReference type="EMBL" id="CP022046">
    <property type="protein sequence ID" value="ASE34804.1"/>
    <property type="molecule type" value="Genomic_DNA"/>
</dbReference>
<evidence type="ECO:0000256" key="3">
    <source>
        <dbReference type="ARBA" id="ARBA00022692"/>
    </source>
</evidence>
<feature type="transmembrane region" description="Helical" evidence="6">
    <location>
        <begin position="25"/>
        <end position="51"/>
    </location>
</feature>
<dbReference type="InterPro" id="IPR036259">
    <property type="entry name" value="MFS_trans_sf"/>
</dbReference>
<feature type="transmembrane region" description="Helical" evidence="6">
    <location>
        <begin position="325"/>
        <end position="345"/>
    </location>
</feature>
<feature type="transmembrane region" description="Helical" evidence="6">
    <location>
        <begin position="302"/>
        <end position="319"/>
    </location>
</feature>
<dbReference type="InterPro" id="IPR011701">
    <property type="entry name" value="MFS"/>
</dbReference>
<reference evidence="9" key="1">
    <citation type="submission" date="2017-06" db="EMBL/GenBank/DDBJ databases">
        <title>FDA dAtabase for Regulatory Grade micrObial Sequences (FDA-ARGOS): Supporting development and validation of Infectious Disease Dx tests.</title>
        <authorList>
            <person name="Goldberg B."/>
            <person name="Campos J."/>
            <person name="Tallon L."/>
            <person name="Sadzewicz L."/>
            <person name="Sengamalay N."/>
            <person name="Ott S."/>
            <person name="Godinez A."/>
            <person name="Nagaraj S."/>
            <person name="Vavikolanu K."/>
            <person name="Nadendla S."/>
            <person name="George J."/>
            <person name="Geyer C."/>
            <person name="Sichtig H."/>
        </authorList>
    </citation>
    <scope>NUCLEOTIDE SEQUENCE [LARGE SCALE GENOMIC DNA]</scope>
    <source>
        <strain evidence="9">FDAARGOS_285</strain>
    </source>
</reference>
<evidence type="ECO:0000313" key="9">
    <source>
        <dbReference type="Proteomes" id="UP000197058"/>
    </source>
</evidence>
<feature type="transmembrane region" description="Helical" evidence="6">
    <location>
        <begin position="366"/>
        <end position="384"/>
    </location>
</feature>
<feature type="transmembrane region" description="Helical" evidence="6">
    <location>
        <begin position="269"/>
        <end position="290"/>
    </location>
</feature>
<feature type="transmembrane region" description="Helical" evidence="6">
    <location>
        <begin position="151"/>
        <end position="169"/>
    </location>
</feature>
<feature type="transmembrane region" description="Helical" evidence="6">
    <location>
        <begin position="117"/>
        <end position="139"/>
    </location>
</feature>
<proteinExistence type="predicted"/>
<dbReference type="Gene3D" id="1.20.1250.20">
    <property type="entry name" value="MFS general substrate transporter like domains"/>
    <property type="match status" value="1"/>
</dbReference>
<feature type="transmembrane region" description="Helical" evidence="6">
    <location>
        <begin position="63"/>
        <end position="83"/>
    </location>
</feature>
<evidence type="ECO:0000259" key="7">
    <source>
        <dbReference type="PROSITE" id="PS50850"/>
    </source>
</evidence>
<dbReference type="GO" id="GO:0005886">
    <property type="term" value="C:plasma membrane"/>
    <property type="evidence" value="ECO:0007669"/>
    <property type="project" value="UniProtKB-SubCell"/>
</dbReference>